<dbReference type="RefSeq" id="WP_185527662.1">
    <property type="nucleotide sequence ID" value="NZ_JAARWN010000022.1"/>
</dbReference>
<dbReference type="GO" id="GO:0009253">
    <property type="term" value="P:peptidoglycan catabolic process"/>
    <property type="evidence" value="ECO:0007669"/>
    <property type="project" value="InterPro"/>
</dbReference>
<gene>
    <name evidence="2" type="ORF">HCA69_15190</name>
</gene>
<dbReference type="EMBL" id="JAARWN010000022">
    <property type="protein sequence ID" value="MBC1937713.1"/>
    <property type="molecule type" value="Genomic_DNA"/>
</dbReference>
<comment type="caution">
    <text evidence="2">The sequence shown here is derived from an EMBL/GenBank/DDBJ whole genome shotgun (WGS) entry which is preliminary data.</text>
</comment>
<protein>
    <submittedName>
        <fullName evidence="2">N-acetylmuramoyl-L-alanine amidase</fullName>
    </submittedName>
</protein>
<accession>A0A7X0Y6M6</accession>
<dbReference type="SMART" id="SM00644">
    <property type="entry name" value="Ami_2"/>
    <property type="match status" value="1"/>
</dbReference>
<evidence type="ECO:0000313" key="2">
    <source>
        <dbReference type="EMBL" id="MBC1937713.1"/>
    </source>
</evidence>
<dbReference type="InterPro" id="IPR036505">
    <property type="entry name" value="Amidase/PGRP_sf"/>
</dbReference>
<dbReference type="AlphaFoldDB" id="A0A7X0Y6M6"/>
<dbReference type="CDD" id="cd06583">
    <property type="entry name" value="PGRP"/>
    <property type="match status" value="1"/>
</dbReference>
<reference evidence="2 3" key="1">
    <citation type="submission" date="2020-03" db="EMBL/GenBank/DDBJ databases">
        <title>Soil Listeria distribution.</title>
        <authorList>
            <person name="Liao J."/>
            <person name="Wiedmann M."/>
        </authorList>
    </citation>
    <scope>NUCLEOTIDE SEQUENCE [LARGE SCALE GENOMIC DNA]</scope>
    <source>
        <strain evidence="2 3">FSL L7-0741</strain>
    </source>
</reference>
<organism evidence="2 3">
    <name type="scientific">Listeria grandensis</name>
    <dbReference type="NCBI Taxonomy" id="1494963"/>
    <lineage>
        <taxon>Bacteria</taxon>
        <taxon>Bacillati</taxon>
        <taxon>Bacillota</taxon>
        <taxon>Bacilli</taxon>
        <taxon>Bacillales</taxon>
        <taxon>Listeriaceae</taxon>
        <taxon>Listeria</taxon>
    </lineage>
</organism>
<sequence length="221" mass="24937">MKKTIKLTLIICLVAVIVGIKQEDAFASSIKPPVIEPTIEKRPAFENIPNFPKLPYRNGIGKPEGIVLHSTGDTSKSLDEWIQYEQETWENAFVHAFADADHTVEIANTDYLGWGAGAIANKRFIHVELVEYPDGTSKETVLKSIEQYANYVAHMLHQYNLGAPDLMDDNGLGNMITHRGVSELLGGTTHTDPFNYLPKWDIPISYVVDRIQYYYNKELIN</sequence>
<dbReference type="Gene3D" id="3.40.80.10">
    <property type="entry name" value="Peptidoglycan recognition protein-like"/>
    <property type="match status" value="1"/>
</dbReference>
<dbReference type="SUPFAM" id="SSF55846">
    <property type="entry name" value="N-acetylmuramoyl-L-alanine amidase-like"/>
    <property type="match status" value="1"/>
</dbReference>
<dbReference type="Proteomes" id="UP000535908">
    <property type="component" value="Unassembled WGS sequence"/>
</dbReference>
<evidence type="ECO:0000313" key="3">
    <source>
        <dbReference type="Proteomes" id="UP000535908"/>
    </source>
</evidence>
<proteinExistence type="predicted"/>
<dbReference type="Pfam" id="PF01510">
    <property type="entry name" value="Amidase_2"/>
    <property type="match status" value="1"/>
</dbReference>
<dbReference type="InterPro" id="IPR002502">
    <property type="entry name" value="Amidase_domain"/>
</dbReference>
<evidence type="ECO:0000259" key="1">
    <source>
        <dbReference type="SMART" id="SM00644"/>
    </source>
</evidence>
<name>A0A7X0Y6M6_9LIST</name>
<feature type="domain" description="N-acetylmuramoyl-L-alanine amidase" evidence="1">
    <location>
        <begin position="49"/>
        <end position="194"/>
    </location>
</feature>
<dbReference type="GO" id="GO:0008745">
    <property type="term" value="F:N-acetylmuramoyl-L-alanine amidase activity"/>
    <property type="evidence" value="ECO:0007669"/>
    <property type="project" value="InterPro"/>
</dbReference>